<name>A0AA88DVU5_FICCA</name>
<dbReference type="Pfam" id="PF00012">
    <property type="entry name" value="HSP70"/>
    <property type="match status" value="1"/>
</dbReference>
<organism evidence="3 4">
    <name type="scientific">Ficus carica</name>
    <name type="common">Common fig</name>
    <dbReference type="NCBI Taxonomy" id="3494"/>
    <lineage>
        <taxon>Eukaryota</taxon>
        <taxon>Viridiplantae</taxon>
        <taxon>Streptophyta</taxon>
        <taxon>Embryophyta</taxon>
        <taxon>Tracheophyta</taxon>
        <taxon>Spermatophyta</taxon>
        <taxon>Magnoliopsida</taxon>
        <taxon>eudicotyledons</taxon>
        <taxon>Gunneridae</taxon>
        <taxon>Pentapetalae</taxon>
        <taxon>rosids</taxon>
        <taxon>fabids</taxon>
        <taxon>Rosales</taxon>
        <taxon>Moraceae</taxon>
        <taxon>Ficeae</taxon>
        <taxon>Ficus</taxon>
    </lineage>
</organism>
<dbReference type="AlphaFoldDB" id="A0AA88DVU5"/>
<keyword evidence="2" id="KW-0067">ATP-binding</keyword>
<dbReference type="EMBL" id="BTGU01000133">
    <property type="protein sequence ID" value="GMN62723.1"/>
    <property type="molecule type" value="Genomic_DNA"/>
</dbReference>
<accession>A0AA88DVU5</accession>
<protein>
    <submittedName>
        <fullName evidence="3">Uncharacterized protein</fullName>
    </submittedName>
</protein>
<evidence type="ECO:0000313" key="4">
    <source>
        <dbReference type="Proteomes" id="UP001187192"/>
    </source>
</evidence>
<dbReference type="Gene3D" id="3.30.30.30">
    <property type="match status" value="1"/>
</dbReference>
<reference evidence="3" key="1">
    <citation type="submission" date="2023-07" db="EMBL/GenBank/DDBJ databases">
        <title>draft genome sequence of fig (Ficus carica).</title>
        <authorList>
            <person name="Takahashi T."/>
            <person name="Nishimura K."/>
        </authorList>
    </citation>
    <scope>NUCLEOTIDE SEQUENCE</scope>
</reference>
<dbReference type="GO" id="GO:0140662">
    <property type="term" value="F:ATP-dependent protein folding chaperone"/>
    <property type="evidence" value="ECO:0007669"/>
    <property type="project" value="InterPro"/>
</dbReference>
<evidence type="ECO:0000256" key="2">
    <source>
        <dbReference type="ARBA" id="ARBA00022840"/>
    </source>
</evidence>
<comment type="caution">
    <text evidence="3">The sequence shown here is derived from an EMBL/GenBank/DDBJ whole genome shotgun (WGS) entry which is preliminary data.</text>
</comment>
<keyword evidence="4" id="KW-1185">Reference proteome</keyword>
<sequence length="69" mass="7761">MYVDADAKWLIGWRFNDPSVQIDIKLWPFEVISGPGDKPMIVVNYKGAGGEWVPAWSKTPERAGVNRPC</sequence>
<evidence type="ECO:0000313" key="3">
    <source>
        <dbReference type="EMBL" id="GMN62723.1"/>
    </source>
</evidence>
<keyword evidence="1" id="KW-0547">Nucleotide-binding</keyword>
<proteinExistence type="predicted"/>
<evidence type="ECO:0000256" key="1">
    <source>
        <dbReference type="ARBA" id="ARBA00022741"/>
    </source>
</evidence>
<gene>
    <name evidence="3" type="ORF">TIFTF001_031802</name>
</gene>
<dbReference type="Proteomes" id="UP001187192">
    <property type="component" value="Unassembled WGS sequence"/>
</dbReference>
<dbReference type="InterPro" id="IPR013126">
    <property type="entry name" value="Hsp_70_fam"/>
</dbReference>
<dbReference type="FunFam" id="3.30.30.30:FF:000001">
    <property type="entry name" value="heat shock 70 kDa protein-like"/>
    <property type="match status" value="1"/>
</dbReference>
<dbReference type="GO" id="GO:0005524">
    <property type="term" value="F:ATP binding"/>
    <property type="evidence" value="ECO:0007669"/>
    <property type="project" value="UniProtKB-KW"/>
</dbReference>